<keyword evidence="1" id="KW-1133">Transmembrane helix</keyword>
<keyword evidence="1" id="KW-0812">Transmembrane</keyword>
<accession>A0A3D9BEK2</accession>
<protein>
    <submittedName>
        <fullName evidence="2">Uncharacterized protein</fullName>
    </submittedName>
</protein>
<organism evidence="2 3">
    <name type="scientific">Candidatus Chryseobacterium massiliense</name>
    <dbReference type="NCBI Taxonomy" id="204089"/>
    <lineage>
        <taxon>Bacteria</taxon>
        <taxon>Pseudomonadati</taxon>
        <taxon>Bacteroidota</taxon>
        <taxon>Flavobacteriia</taxon>
        <taxon>Flavobacteriales</taxon>
        <taxon>Weeksellaceae</taxon>
        <taxon>Chryseobacterium group</taxon>
        <taxon>Chryseobacterium</taxon>
    </lineage>
</organism>
<feature type="transmembrane region" description="Helical" evidence="1">
    <location>
        <begin position="12"/>
        <end position="36"/>
    </location>
</feature>
<comment type="caution">
    <text evidence="2">The sequence shown here is derived from an EMBL/GenBank/DDBJ whole genome shotgun (WGS) entry which is preliminary data.</text>
</comment>
<keyword evidence="1" id="KW-0472">Membrane</keyword>
<dbReference type="EMBL" id="QNVU01000006">
    <property type="protein sequence ID" value="REC51898.1"/>
    <property type="molecule type" value="Genomic_DNA"/>
</dbReference>
<proteinExistence type="predicted"/>
<dbReference type="Proteomes" id="UP000256924">
    <property type="component" value="Unassembled WGS sequence"/>
</dbReference>
<reference evidence="2 3" key="1">
    <citation type="journal article" date="2004" name="Emerg. Infect. Dis.">
        <title>Amoebae-resisting bacteria isolated from human nasal swabs by amoebal coculture.</title>
        <authorList>
            <person name="Greub G."/>
            <person name="La Scola B."/>
            <person name="Raoult D."/>
        </authorList>
    </citation>
    <scope>NUCLEOTIDE SEQUENCE [LARGE SCALE GENOMIC DNA]</scope>
    <source>
        <strain evidence="2 3">CCUG 51329</strain>
    </source>
</reference>
<evidence type="ECO:0000313" key="2">
    <source>
        <dbReference type="EMBL" id="REC51898.1"/>
    </source>
</evidence>
<keyword evidence="3" id="KW-1185">Reference proteome</keyword>
<name>A0A3D9BEK2_9FLAO</name>
<gene>
    <name evidence="2" type="ORF">DRF68_04835</name>
</gene>
<evidence type="ECO:0000256" key="1">
    <source>
        <dbReference type="SAM" id="Phobius"/>
    </source>
</evidence>
<sequence>MQKKQRVIKKFVSFFQLFNCLLFNTVFGFSVFHVFINTTKTIPNNSITITNNNVNIYGMGFASKNNSCKFVILKMKNGISGKI</sequence>
<dbReference type="AlphaFoldDB" id="A0A3D9BEK2"/>
<evidence type="ECO:0000313" key="3">
    <source>
        <dbReference type="Proteomes" id="UP000256924"/>
    </source>
</evidence>